<keyword evidence="8" id="KW-1185">Reference proteome</keyword>
<evidence type="ECO:0000259" key="6">
    <source>
        <dbReference type="Pfam" id="PF01494"/>
    </source>
</evidence>
<keyword evidence="5" id="KW-0472">Membrane</keyword>
<evidence type="ECO:0000256" key="4">
    <source>
        <dbReference type="ARBA" id="ARBA00023002"/>
    </source>
</evidence>
<comment type="similarity">
    <text evidence="1">Belongs to the paxM FAD-dependent monooxygenase family.</text>
</comment>
<reference evidence="7" key="1">
    <citation type="journal article" date="2020" name="Fungal Divers.">
        <title>Resolving the Mortierellaceae phylogeny through synthesis of multi-gene phylogenetics and phylogenomics.</title>
        <authorList>
            <person name="Vandepol N."/>
            <person name="Liber J."/>
            <person name="Desiro A."/>
            <person name="Na H."/>
            <person name="Kennedy M."/>
            <person name="Barry K."/>
            <person name="Grigoriev I.V."/>
            <person name="Miller A.N."/>
            <person name="O'Donnell K."/>
            <person name="Stajich J.E."/>
            <person name="Bonito G."/>
        </authorList>
    </citation>
    <scope>NUCLEOTIDE SEQUENCE</scope>
    <source>
        <strain evidence="7">NRRL 2591</strain>
    </source>
</reference>
<evidence type="ECO:0000256" key="5">
    <source>
        <dbReference type="SAM" id="Phobius"/>
    </source>
</evidence>
<dbReference type="InterPro" id="IPR036188">
    <property type="entry name" value="FAD/NAD-bd_sf"/>
</dbReference>
<organism evidence="7 8">
    <name type="scientific">Mortierella hygrophila</name>
    <dbReference type="NCBI Taxonomy" id="979708"/>
    <lineage>
        <taxon>Eukaryota</taxon>
        <taxon>Fungi</taxon>
        <taxon>Fungi incertae sedis</taxon>
        <taxon>Mucoromycota</taxon>
        <taxon>Mortierellomycotina</taxon>
        <taxon>Mortierellomycetes</taxon>
        <taxon>Mortierellales</taxon>
        <taxon>Mortierellaceae</taxon>
        <taxon>Mortierella</taxon>
    </lineage>
</organism>
<dbReference type="GO" id="GO:0071949">
    <property type="term" value="F:FAD binding"/>
    <property type="evidence" value="ECO:0007669"/>
    <property type="project" value="InterPro"/>
</dbReference>
<keyword evidence="5" id="KW-0812">Transmembrane</keyword>
<name>A0A9P6JY02_9FUNG</name>
<dbReference type="InterPro" id="IPR002938">
    <property type="entry name" value="FAD-bd"/>
</dbReference>
<sequence length="461" mass="51906">MSTNDKPTVLIVGAGLGGLMMGALFEKSGVPYTIFERAVAVKPLGSVMSIGPTLLPIFQQMGIYDDILAAGKYITHTETYKENLERYRAADYRPIEEFTGYGQYIIDRPTYYDIMLKQVPAHKIHFGKRVTDIIEADDKVTIHLSDGETHEGDIVVGADGAYSSVRERMYEQLKAKGKLPMEDQEELPFSFICLVGQTEILDPEEFPIIKEPTCKFRGFLGKDIPFTWATFTTNKSNLCWMTFNHLPEKTSKAAMEKKAQSGETAEWGAYPTQTMIDETRHFPIQLDDGKKRTMGDLYDLTPKDLISKIMLEEKVFKTWHHGRVVLMGDACHKLNPAGGHGAVTAMHDAIALANLIYAQPTKTSGDITKIFEEYQEERFPAVMESFENSKVMSKVTARGIAGAILLFVMTHMPFWLWRLALKKTVRFRPQVGFLPNIPLMGSVIPVISPSEQKARTLFEKQ</sequence>
<dbReference type="PANTHER" id="PTHR47356:SF2">
    <property type="entry name" value="FAD-BINDING DOMAIN-CONTAINING PROTEIN-RELATED"/>
    <property type="match status" value="1"/>
</dbReference>
<dbReference type="EMBL" id="JAAAXW010000443">
    <property type="protein sequence ID" value="KAF9537189.1"/>
    <property type="molecule type" value="Genomic_DNA"/>
</dbReference>
<dbReference type="PRINTS" id="PR00420">
    <property type="entry name" value="RNGMNOXGNASE"/>
</dbReference>
<gene>
    <name evidence="7" type="ORF">EC957_008680</name>
</gene>
<dbReference type="PANTHER" id="PTHR47356">
    <property type="entry name" value="FAD-DEPENDENT MONOOXYGENASE ASQG-RELATED"/>
    <property type="match status" value="1"/>
</dbReference>
<dbReference type="SUPFAM" id="SSF51905">
    <property type="entry name" value="FAD/NAD(P)-binding domain"/>
    <property type="match status" value="1"/>
</dbReference>
<protein>
    <recommendedName>
        <fullName evidence="6">FAD-binding domain-containing protein</fullName>
    </recommendedName>
</protein>
<keyword evidence="3" id="KW-0274">FAD</keyword>
<dbReference type="AlphaFoldDB" id="A0A9P6JY02"/>
<accession>A0A9P6JY02</accession>
<dbReference type="InterPro" id="IPR050562">
    <property type="entry name" value="FAD_mOase_fung"/>
</dbReference>
<evidence type="ECO:0000313" key="8">
    <source>
        <dbReference type="Proteomes" id="UP000723463"/>
    </source>
</evidence>
<dbReference type="Gene3D" id="3.50.50.60">
    <property type="entry name" value="FAD/NAD(P)-binding domain"/>
    <property type="match status" value="1"/>
</dbReference>
<feature type="domain" description="FAD-binding" evidence="6">
    <location>
        <begin position="8"/>
        <end position="178"/>
    </location>
</feature>
<comment type="caution">
    <text evidence="7">The sequence shown here is derived from an EMBL/GenBank/DDBJ whole genome shotgun (WGS) entry which is preliminary data.</text>
</comment>
<keyword evidence="5" id="KW-1133">Transmembrane helix</keyword>
<dbReference type="GO" id="GO:0004497">
    <property type="term" value="F:monooxygenase activity"/>
    <property type="evidence" value="ECO:0007669"/>
    <property type="project" value="InterPro"/>
</dbReference>
<evidence type="ECO:0000256" key="1">
    <source>
        <dbReference type="ARBA" id="ARBA00007992"/>
    </source>
</evidence>
<feature type="transmembrane region" description="Helical" evidence="5">
    <location>
        <begin position="399"/>
        <end position="420"/>
    </location>
</feature>
<evidence type="ECO:0000313" key="7">
    <source>
        <dbReference type="EMBL" id="KAF9537189.1"/>
    </source>
</evidence>
<dbReference type="Pfam" id="PF01494">
    <property type="entry name" value="FAD_binding_3"/>
    <property type="match status" value="2"/>
</dbReference>
<feature type="domain" description="FAD-binding" evidence="6">
    <location>
        <begin position="304"/>
        <end position="386"/>
    </location>
</feature>
<feature type="transmembrane region" description="Helical" evidence="5">
    <location>
        <begin position="7"/>
        <end position="25"/>
    </location>
</feature>
<dbReference type="Proteomes" id="UP000723463">
    <property type="component" value="Unassembled WGS sequence"/>
</dbReference>
<keyword evidence="4" id="KW-0560">Oxidoreductase</keyword>
<evidence type="ECO:0000256" key="3">
    <source>
        <dbReference type="ARBA" id="ARBA00022827"/>
    </source>
</evidence>
<keyword evidence="2" id="KW-0285">Flavoprotein</keyword>
<proteinExistence type="inferred from homology"/>
<evidence type="ECO:0000256" key="2">
    <source>
        <dbReference type="ARBA" id="ARBA00022630"/>
    </source>
</evidence>